<feature type="non-terminal residue" evidence="1">
    <location>
        <position position="118"/>
    </location>
</feature>
<accession>A0A843TPI6</accession>
<sequence length="118" mass="14253">MCVYQHNFHKFILAEFLLMRNAFMEIYPYEHVLISMCPRRIFARRDFVLKKVCMYEHKFAIYEHILGWYLCLNRVSDGISTWAEFPLGNIYIKVQICEYTNMFLGRISTWAESPPRNI</sequence>
<dbReference type="AlphaFoldDB" id="A0A843TPI6"/>
<reference evidence="1" key="1">
    <citation type="submission" date="2017-07" db="EMBL/GenBank/DDBJ databases">
        <title>Taro Niue Genome Assembly and Annotation.</title>
        <authorList>
            <person name="Atibalentja N."/>
            <person name="Keating K."/>
            <person name="Fields C.J."/>
        </authorList>
    </citation>
    <scope>NUCLEOTIDE SEQUENCE</scope>
    <source>
        <strain evidence="1">Niue_2</strain>
        <tissue evidence="1">Leaf</tissue>
    </source>
</reference>
<comment type="caution">
    <text evidence="1">The sequence shown here is derived from an EMBL/GenBank/DDBJ whole genome shotgun (WGS) entry which is preliminary data.</text>
</comment>
<evidence type="ECO:0000313" key="1">
    <source>
        <dbReference type="EMBL" id="MQL72941.1"/>
    </source>
</evidence>
<dbReference type="Proteomes" id="UP000652761">
    <property type="component" value="Unassembled WGS sequence"/>
</dbReference>
<organism evidence="1 2">
    <name type="scientific">Colocasia esculenta</name>
    <name type="common">Wild taro</name>
    <name type="synonym">Arum esculentum</name>
    <dbReference type="NCBI Taxonomy" id="4460"/>
    <lineage>
        <taxon>Eukaryota</taxon>
        <taxon>Viridiplantae</taxon>
        <taxon>Streptophyta</taxon>
        <taxon>Embryophyta</taxon>
        <taxon>Tracheophyta</taxon>
        <taxon>Spermatophyta</taxon>
        <taxon>Magnoliopsida</taxon>
        <taxon>Liliopsida</taxon>
        <taxon>Araceae</taxon>
        <taxon>Aroideae</taxon>
        <taxon>Colocasieae</taxon>
        <taxon>Colocasia</taxon>
    </lineage>
</organism>
<proteinExistence type="predicted"/>
<keyword evidence="2" id="KW-1185">Reference proteome</keyword>
<protein>
    <submittedName>
        <fullName evidence="1">Uncharacterized protein</fullName>
    </submittedName>
</protein>
<name>A0A843TPI6_COLES</name>
<gene>
    <name evidence="1" type="ORF">Taro_005288</name>
</gene>
<dbReference type="EMBL" id="NMUH01000147">
    <property type="protein sequence ID" value="MQL72941.1"/>
    <property type="molecule type" value="Genomic_DNA"/>
</dbReference>
<evidence type="ECO:0000313" key="2">
    <source>
        <dbReference type="Proteomes" id="UP000652761"/>
    </source>
</evidence>